<dbReference type="Proteomes" id="UP000076586">
    <property type="component" value="Unassembled WGS sequence"/>
</dbReference>
<dbReference type="Pfam" id="PF16118">
    <property type="entry name" value="DUF4834"/>
    <property type="match status" value="1"/>
</dbReference>
<accession>A0A171A5Y5</accession>
<evidence type="ECO:0000256" key="2">
    <source>
        <dbReference type="SAM" id="Phobius"/>
    </source>
</evidence>
<reference evidence="4" key="2">
    <citation type="journal article" date="2017" name="Genome Announc.">
        <title>Draft genome sequence of Paludibacter jiangxiensis NM7(T), a propionate-producing fermentative bacterium.</title>
        <authorList>
            <person name="Qiu Y.-L."/>
            <person name="Tourlousse D.M."/>
            <person name="Matsuura N."/>
            <person name="Ohashi A."/>
            <person name="Sekiguchi Y."/>
        </authorList>
    </citation>
    <scope>NUCLEOTIDE SEQUENCE [LARGE SCALE GENOMIC DNA]</scope>
    <source>
        <strain evidence="4">NM7</strain>
    </source>
</reference>
<protein>
    <recommendedName>
        <fullName evidence="5">DUF4834 domain-containing protein</fullName>
    </recommendedName>
</protein>
<dbReference type="EMBL" id="BDCR01000003">
    <property type="protein sequence ID" value="GAT63316.1"/>
    <property type="molecule type" value="Genomic_DNA"/>
</dbReference>
<evidence type="ECO:0008006" key="5">
    <source>
        <dbReference type="Google" id="ProtNLM"/>
    </source>
</evidence>
<keyword evidence="2" id="KW-0472">Membrane</keyword>
<name>A0A171A5Y5_9BACT</name>
<dbReference type="AlphaFoldDB" id="A0A171A5Y5"/>
<gene>
    <name evidence="3" type="ORF">PJIAN_3635</name>
</gene>
<dbReference type="InterPro" id="IPR032272">
    <property type="entry name" value="DUF4834"/>
</dbReference>
<evidence type="ECO:0000313" key="3">
    <source>
        <dbReference type="EMBL" id="GAT63316.1"/>
    </source>
</evidence>
<comment type="caution">
    <text evidence="3">The sequence shown here is derived from an EMBL/GenBank/DDBJ whole genome shotgun (WGS) entry which is preliminary data.</text>
</comment>
<feature type="compositionally biased region" description="Polar residues" evidence="1">
    <location>
        <begin position="39"/>
        <end position="51"/>
    </location>
</feature>
<organism evidence="3 4">
    <name type="scientific">Paludibacter jiangxiensis</name>
    <dbReference type="NCBI Taxonomy" id="681398"/>
    <lineage>
        <taxon>Bacteria</taxon>
        <taxon>Pseudomonadati</taxon>
        <taxon>Bacteroidota</taxon>
        <taxon>Bacteroidia</taxon>
        <taxon>Bacteroidales</taxon>
        <taxon>Paludibacteraceae</taxon>
        <taxon>Paludibacter</taxon>
    </lineage>
</organism>
<feature type="transmembrane region" description="Helical" evidence="2">
    <location>
        <begin position="6"/>
        <end position="27"/>
    </location>
</feature>
<feature type="region of interest" description="Disordered" evidence="1">
    <location>
        <begin position="37"/>
        <end position="57"/>
    </location>
</feature>
<dbReference type="STRING" id="681398.PJIAN_3635"/>
<evidence type="ECO:0000256" key="1">
    <source>
        <dbReference type="SAM" id="MobiDB-lite"/>
    </source>
</evidence>
<keyword evidence="4" id="KW-1185">Reference proteome</keyword>
<dbReference type="RefSeq" id="WP_068704368.1">
    <property type="nucleotide sequence ID" value="NZ_BDCR01000003.1"/>
</dbReference>
<sequence length="73" mass="8160">MGFFLFLFLFILVLGLAVVGSVLNFFLRLFSFGRKGHASTANQGEGTSSTARSDRKVFSKEEGEYVDFEEVKN</sequence>
<dbReference type="OrthoDB" id="998001at2"/>
<keyword evidence="2" id="KW-1133">Transmembrane helix</keyword>
<reference evidence="4" key="1">
    <citation type="submission" date="2016-04" db="EMBL/GenBank/DDBJ databases">
        <title>Draft genome sequence of Paludibacter jiangxiensis strain NM7.</title>
        <authorList>
            <person name="Qiu Y."/>
            <person name="Matsuura N."/>
            <person name="Ohashi A."/>
            <person name="Tourlousse M.D."/>
            <person name="Sekiguchi Y."/>
        </authorList>
    </citation>
    <scope>NUCLEOTIDE SEQUENCE [LARGE SCALE GENOMIC DNA]</scope>
    <source>
        <strain evidence="4">NM7</strain>
    </source>
</reference>
<evidence type="ECO:0000313" key="4">
    <source>
        <dbReference type="Proteomes" id="UP000076586"/>
    </source>
</evidence>
<proteinExistence type="predicted"/>
<keyword evidence="2" id="KW-0812">Transmembrane</keyword>